<evidence type="ECO:0000313" key="1">
    <source>
        <dbReference type="EMBL" id="KAJ6977294.1"/>
    </source>
</evidence>
<comment type="caution">
    <text evidence="1">The sequence shown here is derived from an EMBL/GenBank/DDBJ whole genome shotgun (WGS) entry which is preliminary data.</text>
</comment>
<evidence type="ECO:0000313" key="2">
    <source>
        <dbReference type="Proteomes" id="UP001164929"/>
    </source>
</evidence>
<dbReference type="AlphaFoldDB" id="A0AAD6M2R7"/>
<name>A0AAD6M2R7_9ROSI</name>
<sequence>MTWFKCTFKIIKREPWTGVDFAQGDYQVACQKLHDQSLCQQHLAGEASCNIAFARGP</sequence>
<keyword evidence="2" id="KW-1185">Reference proteome</keyword>
<dbReference type="EMBL" id="JAQIZT010000012">
    <property type="protein sequence ID" value="KAJ6977294.1"/>
    <property type="molecule type" value="Genomic_DNA"/>
</dbReference>
<reference evidence="1" key="1">
    <citation type="journal article" date="2023" name="Mol. Ecol. Resour.">
        <title>Chromosome-level genome assembly of a triploid poplar Populus alba 'Berolinensis'.</title>
        <authorList>
            <person name="Chen S."/>
            <person name="Yu Y."/>
            <person name="Wang X."/>
            <person name="Wang S."/>
            <person name="Zhang T."/>
            <person name="Zhou Y."/>
            <person name="He R."/>
            <person name="Meng N."/>
            <person name="Wang Y."/>
            <person name="Liu W."/>
            <person name="Liu Z."/>
            <person name="Liu J."/>
            <person name="Guo Q."/>
            <person name="Huang H."/>
            <person name="Sederoff R.R."/>
            <person name="Wang G."/>
            <person name="Qu G."/>
            <person name="Chen S."/>
        </authorList>
    </citation>
    <scope>NUCLEOTIDE SEQUENCE</scope>
    <source>
        <strain evidence="1">SC-2020</strain>
    </source>
</reference>
<dbReference type="Proteomes" id="UP001164929">
    <property type="component" value="Chromosome 12"/>
</dbReference>
<organism evidence="1 2">
    <name type="scientific">Populus alba x Populus x berolinensis</name>
    <dbReference type="NCBI Taxonomy" id="444605"/>
    <lineage>
        <taxon>Eukaryota</taxon>
        <taxon>Viridiplantae</taxon>
        <taxon>Streptophyta</taxon>
        <taxon>Embryophyta</taxon>
        <taxon>Tracheophyta</taxon>
        <taxon>Spermatophyta</taxon>
        <taxon>Magnoliopsida</taxon>
        <taxon>eudicotyledons</taxon>
        <taxon>Gunneridae</taxon>
        <taxon>Pentapetalae</taxon>
        <taxon>rosids</taxon>
        <taxon>fabids</taxon>
        <taxon>Malpighiales</taxon>
        <taxon>Salicaceae</taxon>
        <taxon>Saliceae</taxon>
        <taxon>Populus</taxon>
    </lineage>
</organism>
<gene>
    <name evidence="1" type="ORF">NC653_029260</name>
</gene>
<protein>
    <submittedName>
        <fullName evidence="1">Uncharacterized protein</fullName>
    </submittedName>
</protein>
<accession>A0AAD6M2R7</accession>
<proteinExistence type="predicted"/>